<evidence type="ECO:0000313" key="7">
    <source>
        <dbReference type="Proteomes" id="UP001177140"/>
    </source>
</evidence>
<dbReference type="FunFam" id="1.20.1050.10:FF:000012">
    <property type="entry name" value="Tau class glutathione S-transferase"/>
    <property type="match status" value="1"/>
</dbReference>
<feature type="domain" description="GST C-terminal" evidence="5">
    <location>
        <begin position="86"/>
        <end position="217"/>
    </location>
</feature>
<keyword evidence="7" id="KW-1185">Reference proteome</keyword>
<evidence type="ECO:0000259" key="5">
    <source>
        <dbReference type="PROSITE" id="PS50405"/>
    </source>
</evidence>
<dbReference type="CDD" id="cd03185">
    <property type="entry name" value="GST_C_Tau"/>
    <property type="match status" value="1"/>
</dbReference>
<feature type="domain" description="GST N-terminal" evidence="4">
    <location>
        <begin position="2"/>
        <end position="81"/>
    </location>
</feature>
<gene>
    <name evidence="6" type="ORF">MKW94_023224</name>
</gene>
<dbReference type="GO" id="GO:0004364">
    <property type="term" value="F:glutathione transferase activity"/>
    <property type="evidence" value="ECO:0007669"/>
    <property type="project" value="UniProtKB-EC"/>
</dbReference>
<name>A0AA41RQ96_PAPNU</name>
<organism evidence="6 7">
    <name type="scientific">Papaver nudicaule</name>
    <name type="common">Iceland poppy</name>
    <dbReference type="NCBI Taxonomy" id="74823"/>
    <lineage>
        <taxon>Eukaryota</taxon>
        <taxon>Viridiplantae</taxon>
        <taxon>Streptophyta</taxon>
        <taxon>Embryophyta</taxon>
        <taxon>Tracheophyta</taxon>
        <taxon>Spermatophyta</taxon>
        <taxon>Magnoliopsida</taxon>
        <taxon>Ranunculales</taxon>
        <taxon>Papaveraceae</taxon>
        <taxon>Papaveroideae</taxon>
        <taxon>Papaver</taxon>
    </lineage>
</organism>
<dbReference type="InterPro" id="IPR058268">
    <property type="entry name" value="DUF7962"/>
</dbReference>
<keyword evidence="1 3" id="KW-0808">Transferase</keyword>
<evidence type="ECO:0000259" key="4">
    <source>
        <dbReference type="PROSITE" id="PS50404"/>
    </source>
</evidence>
<dbReference type="Proteomes" id="UP001177140">
    <property type="component" value="Unassembled WGS sequence"/>
</dbReference>
<dbReference type="SFLD" id="SFLDG00358">
    <property type="entry name" value="Main_(cytGST)"/>
    <property type="match status" value="1"/>
</dbReference>
<comment type="function">
    <text evidence="3">Is involved in the conjugation of reduced glutathione to a wide number of exogenous and endogenous hydrophobic electrophiles.</text>
</comment>
<proteinExistence type="inferred from homology"/>
<keyword evidence="3" id="KW-0963">Cytoplasm</keyword>
<dbReference type="SUPFAM" id="SSF47616">
    <property type="entry name" value="GST C-terminal domain-like"/>
    <property type="match status" value="1"/>
</dbReference>
<dbReference type="PROSITE" id="PS50405">
    <property type="entry name" value="GST_CTER"/>
    <property type="match status" value="1"/>
</dbReference>
<dbReference type="InterPro" id="IPR036249">
    <property type="entry name" value="Thioredoxin-like_sf"/>
</dbReference>
<dbReference type="EC" id="2.5.1.18" evidence="3"/>
<dbReference type="Pfam" id="PF02798">
    <property type="entry name" value="GST_N"/>
    <property type="match status" value="1"/>
</dbReference>
<dbReference type="PANTHER" id="PTHR11260">
    <property type="entry name" value="GLUTATHIONE S-TRANSFERASE, GST, SUPERFAMILY, GST DOMAIN CONTAINING"/>
    <property type="match status" value="1"/>
</dbReference>
<evidence type="ECO:0000313" key="6">
    <source>
        <dbReference type="EMBL" id="MCL7022617.1"/>
    </source>
</evidence>
<dbReference type="Gene3D" id="3.40.30.10">
    <property type="entry name" value="Glutaredoxin"/>
    <property type="match status" value="1"/>
</dbReference>
<comment type="caution">
    <text evidence="6">The sequence shown here is derived from an EMBL/GenBank/DDBJ whole genome shotgun (WGS) entry which is preliminary data.</text>
</comment>
<dbReference type="SUPFAM" id="SSF52833">
    <property type="entry name" value="Thioredoxin-like"/>
    <property type="match status" value="1"/>
</dbReference>
<dbReference type="Pfam" id="PF25907">
    <property type="entry name" value="DUF7962"/>
    <property type="match status" value="1"/>
</dbReference>
<dbReference type="InterPro" id="IPR004045">
    <property type="entry name" value="Glutathione_S-Trfase_N"/>
</dbReference>
<dbReference type="PANTHER" id="PTHR11260:SF775">
    <property type="entry name" value="GLUTATHIONE S-TRANSFERASE U10"/>
    <property type="match status" value="1"/>
</dbReference>
<dbReference type="EMBL" id="JAJJMA010013125">
    <property type="protein sequence ID" value="MCL7022617.1"/>
    <property type="molecule type" value="Genomic_DNA"/>
</dbReference>
<dbReference type="SFLD" id="SFLDG01152">
    <property type="entry name" value="Main.3:_Omega-_and_Tau-like"/>
    <property type="match status" value="1"/>
</dbReference>
<sequence>MDGVKLHGAWPSPFSYRVIWALKLKGINYEYIAEDLSNKSEQLLKYNPVYKKIPVLVHNGKPVSESTVILEYIEETWPEIPLLPKDPYEKALARFWIKFGEDKAATFFEFFATTGEAQEKAAKDTFEVLRNIEENGLGDRKFFGGETIGLTDLCFGWMAHWLGIMEEAAGMKMMDVNCFPRLHRWIENFKEATVIKENLPEHDAALDYFKRQREKHTAVASTAGK</sequence>
<dbReference type="FunFam" id="3.40.30.10:FF:000014">
    <property type="entry name" value="Tau class glutathione S-transferase"/>
    <property type="match status" value="1"/>
</dbReference>
<dbReference type="InterPro" id="IPR036282">
    <property type="entry name" value="Glutathione-S-Trfase_C_sf"/>
</dbReference>
<dbReference type="CDD" id="cd03058">
    <property type="entry name" value="GST_N_Tau"/>
    <property type="match status" value="1"/>
</dbReference>
<dbReference type="GO" id="GO:0005737">
    <property type="term" value="C:cytoplasm"/>
    <property type="evidence" value="ECO:0007669"/>
    <property type="project" value="TreeGrafter"/>
</dbReference>
<evidence type="ECO:0000256" key="2">
    <source>
        <dbReference type="ARBA" id="ARBA00047960"/>
    </source>
</evidence>
<comment type="similarity">
    <text evidence="3">Belongs to the GST superfamily.</text>
</comment>
<dbReference type="AlphaFoldDB" id="A0AA41RQ96"/>
<protein>
    <recommendedName>
        <fullName evidence="3">Glutathione S-transferase</fullName>
        <ecNumber evidence="3">2.5.1.18</ecNumber>
    </recommendedName>
</protein>
<dbReference type="GO" id="GO:0006749">
    <property type="term" value="P:glutathione metabolic process"/>
    <property type="evidence" value="ECO:0007669"/>
    <property type="project" value="InterPro"/>
</dbReference>
<accession>A0AA41RQ96</accession>
<reference evidence="6" key="1">
    <citation type="submission" date="2022-03" db="EMBL/GenBank/DDBJ databases">
        <title>A functionally conserved STORR gene fusion in Papaver species that diverged 16.8 million years ago.</title>
        <authorList>
            <person name="Catania T."/>
        </authorList>
    </citation>
    <scope>NUCLEOTIDE SEQUENCE</scope>
    <source>
        <strain evidence="6">S-191538</strain>
    </source>
</reference>
<evidence type="ECO:0000256" key="1">
    <source>
        <dbReference type="ARBA" id="ARBA00022679"/>
    </source>
</evidence>
<comment type="subcellular location">
    <subcellularLocation>
        <location evidence="3">Cytoplasm</location>
        <location evidence="3">Cytosol</location>
    </subcellularLocation>
</comment>
<evidence type="ECO:0000256" key="3">
    <source>
        <dbReference type="RuleBase" id="RU369102"/>
    </source>
</evidence>
<comment type="catalytic activity">
    <reaction evidence="2 3">
        <text>RX + glutathione = an S-substituted glutathione + a halide anion + H(+)</text>
        <dbReference type="Rhea" id="RHEA:16437"/>
        <dbReference type="ChEBI" id="CHEBI:15378"/>
        <dbReference type="ChEBI" id="CHEBI:16042"/>
        <dbReference type="ChEBI" id="CHEBI:17792"/>
        <dbReference type="ChEBI" id="CHEBI:57925"/>
        <dbReference type="ChEBI" id="CHEBI:90779"/>
        <dbReference type="EC" id="2.5.1.18"/>
    </reaction>
</comment>
<dbReference type="SFLD" id="SFLDS00019">
    <property type="entry name" value="Glutathione_Transferase_(cytos"/>
    <property type="match status" value="1"/>
</dbReference>
<dbReference type="Gene3D" id="1.20.1050.10">
    <property type="match status" value="1"/>
</dbReference>
<dbReference type="InterPro" id="IPR045073">
    <property type="entry name" value="Omega/Tau-like"/>
</dbReference>
<dbReference type="InterPro" id="IPR010987">
    <property type="entry name" value="Glutathione-S-Trfase_C-like"/>
</dbReference>
<dbReference type="InterPro" id="IPR040079">
    <property type="entry name" value="Glutathione_S-Trfase"/>
</dbReference>
<dbReference type="InterPro" id="IPR045074">
    <property type="entry name" value="GST_C_Tau"/>
</dbReference>
<dbReference type="PROSITE" id="PS50404">
    <property type="entry name" value="GST_NTER"/>
    <property type="match status" value="1"/>
</dbReference>